<dbReference type="EMBL" id="MU859366">
    <property type="protein sequence ID" value="KAK3947351.1"/>
    <property type="molecule type" value="Genomic_DNA"/>
</dbReference>
<keyword evidence="2" id="KW-1185">Reference proteome</keyword>
<dbReference type="Proteomes" id="UP001303222">
    <property type="component" value="Unassembled WGS sequence"/>
</dbReference>
<accession>A0AAN6NM27</accession>
<proteinExistence type="predicted"/>
<sequence length="250" mass="28646">MELQKPPIPPTVLDVEERKRRAFADVDEFTVTIHKRSLYVLQLTPKESDKVWCGVCRNKKKSIAIYKSFLADYTRYARCRRLYINGTEEQKQVPSADAVVLAKRRDQDSNEDLDEDSEQWTLLGNRGKARGEVIQFNLICKQTFEKTEATIDDILLILSTLWERAVDIPCDPRYRLAFHILVLIEGIGFRPGTYKNMLYQQVKLLVVEGWDAGKAYLSLKVLQISGTLEPDMVGSGEQKHSPPLCAANRR</sequence>
<name>A0AAN6NM27_9PEZI</name>
<evidence type="ECO:0000313" key="1">
    <source>
        <dbReference type="EMBL" id="KAK3947351.1"/>
    </source>
</evidence>
<dbReference type="AlphaFoldDB" id="A0AAN6NM27"/>
<protein>
    <submittedName>
        <fullName evidence="1">Uncharacterized protein</fullName>
    </submittedName>
</protein>
<gene>
    <name evidence="1" type="ORF">QBC32DRAFT_401647</name>
</gene>
<reference evidence="1" key="2">
    <citation type="submission" date="2023-06" db="EMBL/GenBank/DDBJ databases">
        <authorList>
            <consortium name="Lawrence Berkeley National Laboratory"/>
            <person name="Mondo S.J."/>
            <person name="Hensen N."/>
            <person name="Bonometti L."/>
            <person name="Westerberg I."/>
            <person name="Brannstrom I.O."/>
            <person name="Guillou S."/>
            <person name="Cros-Aarteil S."/>
            <person name="Calhoun S."/>
            <person name="Haridas S."/>
            <person name="Kuo A."/>
            <person name="Pangilinan J."/>
            <person name="Riley R."/>
            <person name="Labutti K."/>
            <person name="Andreopoulos B."/>
            <person name="Lipzen A."/>
            <person name="Chen C."/>
            <person name="Yanf M."/>
            <person name="Daum C."/>
            <person name="Ng V."/>
            <person name="Clum A."/>
            <person name="Steindorff A."/>
            <person name="Ohm R."/>
            <person name="Martin F."/>
            <person name="Silar P."/>
            <person name="Natvig D."/>
            <person name="Lalanne C."/>
            <person name="Gautier V."/>
            <person name="Ament-Velasquez S.L."/>
            <person name="Kruys A."/>
            <person name="Hutchinson M.I."/>
            <person name="Powell A.J."/>
            <person name="Barry K."/>
            <person name="Miller A.N."/>
            <person name="Grigoriev I.V."/>
            <person name="Debuchy R."/>
            <person name="Gladieux P."/>
            <person name="Thoren M.H."/>
            <person name="Johannesson H."/>
        </authorList>
    </citation>
    <scope>NUCLEOTIDE SEQUENCE</scope>
    <source>
        <strain evidence="1">CBS 626.80</strain>
    </source>
</reference>
<reference evidence="1" key="1">
    <citation type="journal article" date="2023" name="Mol. Phylogenet. Evol.">
        <title>Genome-scale phylogeny and comparative genomics of the fungal order Sordariales.</title>
        <authorList>
            <person name="Hensen N."/>
            <person name="Bonometti L."/>
            <person name="Westerberg I."/>
            <person name="Brannstrom I.O."/>
            <person name="Guillou S."/>
            <person name="Cros-Aarteil S."/>
            <person name="Calhoun S."/>
            <person name="Haridas S."/>
            <person name="Kuo A."/>
            <person name="Mondo S."/>
            <person name="Pangilinan J."/>
            <person name="Riley R."/>
            <person name="LaButti K."/>
            <person name="Andreopoulos B."/>
            <person name="Lipzen A."/>
            <person name="Chen C."/>
            <person name="Yan M."/>
            <person name="Daum C."/>
            <person name="Ng V."/>
            <person name="Clum A."/>
            <person name="Steindorff A."/>
            <person name="Ohm R.A."/>
            <person name="Martin F."/>
            <person name="Silar P."/>
            <person name="Natvig D.O."/>
            <person name="Lalanne C."/>
            <person name="Gautier V."/>
            <person name="Ament-Velasquez S.L."/>
            <person name="Kruys A."/>
            <person name="Hutchinson M.I."/>
            <person name="Powell A.J."/>
            <person name="Barry K."/>
            <person name="Miller A.N."/>
            <person name="Grigoriev I.V."/>
            <person name="Debuchy R."/>
            <person name="Gladieux P."/>
            <person name="Hiltunen Thoren M."/>
            <person name="Johannesson H."/>
        </authorList>
    </citation>
    <scope>NUCLEOTIDE SEQUENCE</scope>
    <source>
        <strain evidence="1">CBS 626.80</strain>
    </source>
</reference>
<organism evidence="1 2">
    <name type="scientific">Pseudoneurospora amorphoporcata</name>
    <dbReference type="NCBI Taxonomy" id="241081"/>
    <lineage>
        <taxon>Eukaryota</taxon>
        <taxon>Fungi</taxon>
        <taxon>Dikarya</taxon>
        <taxon>Ascomycota</taxon>
        <taxon>Pezizomycotina</taxon>
        <taxon>Sordariomycetes</taxon>
        <taxon>Sordariomycetidae</taxon>
        <taxon>Sordariales</taxon>
        <taxon>Sordariaceae</taxon>
        <taxon>Pseudoneurospora</taxon>
    </lineage>
</organism>
<evidence type="ECO:0000313" key="2">
    <source>
        <dbReference type="Proteomes" id="UP001303222"/>
    </source>
</evidence>
<comment type="caution">
    <text evidence="1">The sequence shown here is derived from an EMBL/GenBank/DDBJ whole genome shotgun (WGS) entry which is preliminary data.</text>
</comment>